<dbReference type="InterPro" id="IPR033248">
    <property type="entry name" value="Transketolase_C"/>
</dbReference>
<dbReference type="SUPFAM" id="SSF52518">
    <property type="entry name" value="Thiamin diphosphate-binding fold (THDP-binding)"/>
    <property type="match status" value="1"/>
</dbReference>
<dbReference type="InterPro" id="IPR009014">
    <property type="entry name" value="Transketo_C/PFOR_II"/>
</dbReference>
<dbReference type="Gene3D" id="3.40.50.970">
    <property type="match status" value="1"/>
</dbReference>
<keyword evidence="7" id="KW-1185">Reference proteome</keyword>
<comment type="caution">
    <text evidence="6">The sequence shown here is derived from an EMBL/GenBank/DDBJ whole genome shotgun (WGS) entry which is preliminary data.</text>
</comment>
<keyword evidence="3 6" id="KW-0560">Oxidoreductase</keyword>
<dbReference type="InterPro" id="IPR005475">
    <property type="entry name" value="Transketolase-like_Pyr-bd"/>
</dbReference>
<evidence type="ECO:0000259" key="5">
    <source>
        <dbReference type="SMART" id="SM00861"/>
    </source>
</evidence>
<sequence length="347" mass="37122">MTAAQEPQARGAQSRGEEGEGAGPRTINLIQGVTEALAEELARDERVVLFGQDVGARGGVFMATAGLQERFGKRRVFDTPLSEASIVGAAVGMAVRGLRPVAEIQFADYMGPGFDQIVSQAAKLRYRSGGQFTAPLVIRTPSGGGVKGGHHHSQSPEAYYAHTPGLKVVMPSTPYDAKGLLKAAIRGDDPVIFFEPKRLYRAARGEVPGHDFTVRIGEAAVRREGRDLSLIGYGGVMPDLEKAADALAAEGVGVEVIDLRSLVPWDRDRVLASVEKTGRAVLVSEAPRTANFMGEVAYVIQEQAFDSLLTPVTQVAGFDTPYPYVQDKVYLPGPNRVAAACVRALNY</sequence>
<accession>A0ABW1DKT9</accession>
<comment type="cofactor">
    <cofactor evidence="1">
        <name>thiamine diphosphate</name>
        <dbReference type="ChEBI" id="CHEBI:58937"/>
    </cofactor>
</comment>
<evidence type="ECO:0000313" key="7">
    <source>
        <dbReference type="Proteomes" id="UP001595979"/>
    </source>
</evidence>
<dbReference type="Pfam" id="PF02779">
    <property type="entry name" value="Transket_pyr"/>
    <property type="match status" value="1"/>
</dbReference>
<evidence type="ECO:0000256" key="4">
    <source>
        <dbReference type="SAM" id="MobiDB-lite"/>
    </source>
</evidence>
<dbReference type="CDD" id="cd07036">
    <property type="entry name" value="TPP_PYR_E1-PDHc-beta_like"/>
    <property type="match status" value="1"/>
</dbReference>
<dbReference type="Pfam" id="PF02780">
    <property type="entry name" value="Transketolase_C"/>
    <property type="match status" value="1"/>
</dbReference>
<gene>
    <name evidence="6" type="ORF">ACFPQ6_09465</name>
</gene>
<evidence type="ECO:0000313" key="6">
    <source>
        <dbReference type="EMBL" id="MFC5848538.1"/>
    </source>
</evidence>
<organism evidence="6 7">
    <name type="scientific">Deinococcus petrolearius</name>
    <dbReference type="NCBI Taxonomy" id="1751295"/>
    <lineage>
        <taxon>Bacteria</taxon>
        <taxon>Thermotogati</taxon>
        <taxon>Deinococcota</taxon>
        <taxon>Deinococci</taxon>
        <taxon>Deinococcales</taxon>
        <taxon>Deinococcaceae</taxon>
        <taxon>Deinococcus</taxon>
    </lineage>
</organism>
<name>A0ABW1DKT9_9DEIO</name>
<protein>
    <recommendedName>
        <fullName evidence="2">3-methyl-2-oxobutanoate dehydrogenase (2-methylpropanoyl-transferring)</fullName>
        <ecNumber evidence="2">1.2.4.4</ecNumber>
    </recommendedName>
</protein>
<evidence type="ECO:0000256" key="3">
    <source>
        <dbReference type="ARBA" id="ARBA00023002"/>
    </source>
</evidence>
<dbReference type="SUPFAM" id="SSF52922">
    <property type="entry name" value="TK C-terminal domain-like"/>
    <property type="match status" value="1"/>
</dbReference>
<evidence type="ECO:0000256" key="2">
    <source>
        <dbReference type="ARBA" id="ARBA00012277"/>
    </source>
</evidence>
<feature type="domain" description="Transketolase-like pyrimidine-binding" evidence="5">
    <location>
        <begin position="27"/>
        <end position="202"/>
    </location>
</feature>
<dbReference type="Proteomes" id="UP001595979">
    <property type="component" value="Unassembled WGS sequence"/>
</dbReference>
<dbReference type="PANTHER" id="PTHR42980">
    <property type="entry name" value="2-OXOISOVALERATE DEHYDROGENASE SUBUNIT BETA-RELATED"/>
    <property type="match status" value="1"/>
</dbReference>
<dbReference type="PANTHER" id="PTHR42980:SF1">
    <property type="entry name" value="2-OXOISOVALERATE DEHYDROGENASE SUBUNIT BETA, MITOCHONDRIAL"/>
    <property type="match status" value="1"/>
</dbReference>
<dbReference type="GO" id="GO:0016491">
    <property type="term" value="F:oxidoreductase activity"/>
    <property type="evidence" value="ECO:0007669"/>
    <property type="project" value="UniProtKB-KW"/>
</dbReference>
<dbReference type="RefSeq" id="WP_380048676.1">
    <property type="nucleotide sequence ID" value="NZ_JBHSOH010000007.1"/>
</dbReference>
<reference evidence="7" key="1">
    <citation type="journal article" date="2019" name="Int. J. Syst. Evol. Microbiol.">
        <title>The Global Catalogue of Microorganisms (GCM) 10K type strain sequencing project: providing services to taxonomists for standard genome sequencing and annotation.</title>
        <authorList>
            <consortium name="The Broad Institute Genomics Platform"/>
            <consortium name="The Broad Institute Genome Sequencing Center for Infectious Disease"/>
            <person name="Wu L."/>
            <person name="Ma J."/>
        </authorList>
    </citation>
    <scope>NUCLEOTIDE SEQUENCE [LARGE SCALE GENOMIC DNA]</scope>
    <source>
        <strain evidence="7">CGMCC 1.15053</strain>
    </source>
</reference>
<dbReference type="EMBL" id="JBHSOH010000007">
    <property type="protein sequence ID" value="MFC5848538.1"/>
    <property type="molecule type" value="Genomic_DNA"/>
</dbReference>
<feature type="region of interest" description="Disordered" evidence="4">
    <location>
        <begin position="1"/>
        <end position="26"/>
    </location>
</feature>
<dbReference type="SMART" id="SM00861">
    <property type="entry name" value="Transket_pyr"/>
    <property type="match status" value="1"/>
</dbReference>
<dbReference type="InterPro" id="IPR029061">
    <property type="entry name" value="THDP-binding"/>
</dbReference>
<dbReference type="Gene3D" id="3.40.50.920">
    <property type="match status" value="1"/>
</dbReference>
<proteinExistence type="predicted"/>
<dbReference type="EC" id="1.2.4.4" evidence="2"/>
<evidence type="ECO:0000256" key="1">
    <source>
        <dbReference type="ARBA" id="ARBA00001964"/>
    </source>
</evidence>